<evidence type="ECO:0000256" key="6">
    <source>
        <dbReference type="SAM" id="MobiDB-lite"/>
    </source>
</evidence>
<dbReference type="PANTHER" id="PTHR11953:SF1">
    <property type="entry name" value="EXOSOME COMPLEX COMPONENT RRP46"/>
    <property type="match status" value="1"/>
</dbReference>
<feature type="domain" description="Exoribonuclease phosphorolytic" evidence="7">
    <location>
        <begin position="18"/>
        <end position="196"/>
    </location>
</feature>
<evidence type="ECO:0000313" key="9">
    <source>
        <dbReference type="Proteomes" id="UP001388673"/>
    </source>
</evidence>
<sequence length="324" mass="34978">MSRPGPSRRSDGRQPLDLRPINISVGELDRADGSGKFAFGSTAVLASCTGPIEIRLREELPDRATLEVSHRPLEGIGATPSRALVTTLETIFPPLLSLSQHPRSLIQLVVQSLSASSTSSLSSFSSSTTYIDTSSSTSQNTWPARPTSNLNDEEDRDDYRPTSSLSASEYSPSTSYTFSSRAASINASTLAFLSTGSIPMKGLAIAVSVADLTAERGGLVLDPTTEEEGRAKARFGFGWAFGQGLSLVPKKKANDQSRMDVDDAEGEGDGPTEMELVWVESEGDFTRNEWVEASHISKAAARRILQLSRTRLGEHIDKRRLARS</sequence>
<dbReference type="EMBL" id="JBCAWK010000011">
    <property type="protein sequence ID" value="KAK8846640.1"/>
    <property type="molecule type" value="Genomic_DNA"/>
</dbReference>
<reference evidence="8 9" key="1">
    <citation type="journal article" date="2024" name="bioRxiv">
        <title>Comparative genomics of Cryptococcus and Kwoniella reveals pathogenesis evolution and contrasting karyotype dynamics via intercentromeric recombination or chromosome fusion.</title>
        <authorList>
            <person name="Coelho M.A."/>
            <person name="David-Palma M."/>
            <person name="Shea T."/>
            <person name="Bowers K."/>
            <person name="McGinley-Smith S."/>
            <person name="Mohammad A.W."/>
            <person name="Gnirke A."/>
            <person name="Yurkov A.M."/>
            <person name="Nowrousian M."/>
            <person name="Sun S."/>
            <person name="Cuomo C.A."/>
            <person name="Heitman J."/>
        </authorList>
    </citation>
    <scope>NUCLEOTIDE SEQUENCE [LARGE SCALE GENOMIC DNA]</scope>
    <source>
        <strain evidence="8 9">CBS 13917</strain>
    </source>
</reference>
<evidence type="ECO:0000256" key="2">
    <source>
        <dbReference type="ARBA" id="ARBA00006678"/>
    </source>
</evidence>
<evidence type="ECO:0000256" key="1">
    <source>
        <dbReference type="ARBA" id="ARBA00004123"/>
    </source>
</evidence>
<dbReference type="GO" id="GO:0071028">
    <property type="term" value="P:nuclear mRNA surveillance"/>
    <property type="evidence" value="ECO:0007669"/>
    <property type="project" value="TreeGrafter"/>
</dbReference>
<dbReference type="SUPFAM" id="SSF55666">
    <property type="entry name" value="Ribonuclease PH domain 2-like"/>
    <property type="match status" value="1"/>
</dbReference>
<dbReference type="Gene3D" id="3.30.230.70">
    <property type="entry name" value="GHMP Kinase, N-terminal domain"/>
    <property type="match status" value="1"/>
</dbReference>
<dbReference type="InterPro" id="IPR001247">
    <property type="entry name" value="ExoRNase_PH_dom1"/>
</dbReference>
<dbReference type="GO" id="GO:0006364">
    <property type="term" value="P:rRNA processing"/>
    <property type="evidence" value="ECO:0007669"/>
    <property type="project" value="UniProtKB-KW"/>
</dbReference>
<comment type="subcellular location">
    <subcellularLocation>
        <location evidence="1">Nucleus</location>
    </subcellularLocation>
</comment>
<organism evidence="8 9">
    <name type="scientific">Kwoniella newhampshirensis</name>
    <dbReference type="NCBI Taxonomy" id="1651941"/>
    <lineage>
        <taxon>Eukaryota</taxon>
        <taxon>Fungi</taxon>
        <taxon>Dikarya</taxon>
        <taxon>Basidiomycota</taxon>
        <taxon>Agaricomycotina</taxon>
        <taxon>Tremellomycetes</taxon>
        <taxon>Tremellales</taxon>
        <taxon>Cryptococcaceae</taxon>
        <taxon>Kwoniella</taxon>
    </lineage>
</organism>
<name>A0AAW0YUP0_9TREE</name>
<evidence type="ECO:0000256" key="4">
    <source>
        <dbReference type="ARBA" id="ARBA00022835"/>
    </source>
</evidence>
<evidence type="ECO:0000313" key="8">
    <source>
        <dbReference type="EMBL" id="KAK8846640.1"/>
    </source>
</evidence>
<dbReference type="AlphaFoldDB" id="A0AAW0YUP0"/>
<dbReference type="InterPro" id="IPR020568">
    <property type="entry name" value="Ribosomal_Su5_D2-typ_SF"/>
</dbReference>
<dbReference type="PANTHER" id="PTHR11953">
    <property type="entry name" value="EXOSOME COMPLEX COMPONENT"/>
    <property type="match status" value="1"/>
</dbReference>
<dbReference type="RefSeq" id="XP_066800590.1">
    <property type="nucleotide sequence ID" value="XM_066948817.1"/>
</dbReference>
<dbReference type="InterPro" id="IPR027408">
    <property type="entry name" value="PNPase/RNase_PH_dom_sf"/>
</dbReference>
<comment type="caution">
    <text evidence="8">The sequence shown here is derived from an EMBL/GenBank/DDBJ whole genome shotgun (WGS) entry which is preliminary data.</text>
</comment>
<comment type="similarity">
    <text evidence="2">Belongs to the RNase PH family.</text>
</comment>
<dbReference type="Proteomes" id="UP001388673">
    <property type="component" value="Unassembled WGS sequence"/>
</dbReference>
<dbReference type="GO" id="GO:0003723">
    <property type="term" value="F:RNA binding"/>
    <property type="evidence" value="ECO:0007669"/>
    <property type="project" value="TreeGrafter"/>
</dbReference>
<feature type="compositionally biased region" description="Polar residues" evidence="6">
    <location>
        <begin position="139"/>
        <end position="150"/>
    </location>
</feature>
<dbReference type="Pfam" id="PF01138">
    <property type="entry name" value="RNase_PH"/>
    <property type="match status" value="1"/>
</dbReference>
<keyword evidence="3" id="KW-0698">rRNA processing</keyword>
<gene>
    <name evidence="8" type="ORF">IAR55_005727</name>
</gene>
<evidence type="ECO:0000256" key="3">
    <source>
        <dbReference type="ARBA" id="ARBA00022552"/>
    </source>
</evidence>
<proteinExistence type="inferred from homology"/>
<accession>A0AAW0YUP0</accession>
<dbReference type="GO" id="GO:0034475">
    <property type="term" value="P:U4 snRNA 3'-end processing"/>
    <property type="evidence" value="ECO:0007669"/>
    <property type="project" value="TreeGrafter"/>
</dbReference>
<dbReference type="KEGG" id="kne:92182985"/>
<dbReference type="GO" id="GO:0000176">
    <property type="term" value="C:nuclear exosome (RNase complex)"/>
    <property type="evidence" value="ECO:0007669"/>
    <property type="project" value="TreeGrafter"/>
</dbReference>
<evidence type="ECO:0000259" key="7">
    <source>
        <dbReference type="Pfam" id="PF01138"/>
    </source>
</evidence>
<feature type="compositionally biased region" description="Basic and acidic residues" evidence="6">
    <location>
        <begin position="252"/>
        <end position="261"/>
    </location>
</feature>
<dbReference type="GO" id="GO:0000177">
    <property type="term" value="C:cytoplasmic exosome (RNase complex)"/>
    <property type="evidence" value="ECO:0007669"/>
    <property type="project" value="TreeGrafter"/>
</dbReference>
<dbReference type="InterPro" id="IPR050080">
    <property type="entry name" value="RNase_PH"/>
</dbReference>
<dbReference type="GO" id="GO:0016075">
    <property type="term" value="P:rRNA catabolic process"/>
    <property type="evidence" value="ECO:0007669"/>
    <property type="project" value="TreeGrafter"/>
</dbReference>
<dbReference type="GO" id="GO:0005730">
    <property type="term" value="C:nucleolus"/>
    <property type="evidence" value="ECO:0007669"/>
    <property type="project" value="TreeGrafter"/>
</dbReference>
<keyword evidence="9" id="KW-1185">Reference proteome</keyword>
<dbReference type="GeneID" id="92182985"/>
<dbReference type="GO" id="GO:0071051">
    <property type="term" value="P:poly(A)-dependent snoRNA 3'-end processing"/>
    <property type="evidence" value="ECO:0007669"/>
    <property type="project" value="TreeGrafter"/>
</dbReference>
<feature type="compositionally biased region" description="Acidic residues" evidence="6">
    <location>
        <begin position="262"/>
        <end position="271"/>
    </location>
</feature>
<feature type="region of interest" description="Disordered" evidence="6">
    <location>
        <begin position="132"/>
        <end position="173"/>
    </location>
</feature>
<feature type="compositionally biased region" description="Polar residues" evidence="6">
    <location>
        <begin position="161"/>
        <end position="173"/>
    </location>
</feature>
<feature type="region of interest" description="Disordered" evidence="6">
    <location>
        <begin position="252"/>
        <end position="271"/>
    </location>
</feature>
<dbReference type="InterPro" id="IPR036345">
    <property type="entry name" value="ExoRNase_PH_dom2_sf"/>
</dbReference>
<evidence type="ECO:0000256" key="5">
    <source>
        <dbReference type="ARBA" id="ARBA00023242"/>
    </source>
</evidence>
<dbReference type="SUPFAM" id="SSF54211">
    <property type="entry name" value="Ribosomal protein S5 domain 2-like"/>
    <property type="match status" value="1"/>
</dbReference>
<keyword evidence="5" id="KW-0539">Nucleus</keyword>
<keyword evidence="4" id="KW-0271">Exosome</keyword>
<protein>
    <recommendedName>
        <fullName evidence="7">Exoribonuclease phosphorolytic domain-containing protein</fullName>
    </recommendedName>
</protein>